<dbReference type="PANTHER" id="PTHR30055">
    <property type="entry name" value="HTH-TYPE TRANSCRIPTIONAL REGULATOR RUTR"/>
    <property type="match status" value="1"/>
</dbReference>
<proteinExistence type="predicted"/>
<dbReference type="InterPro" id="IPR050109">
    <property type="entry name" value="HTH-type_TetR-like_transc_reg"/>
</dbReference>
<dbReference type="InterPro" id="IPR009057">
    <property type="entry name" value="Homeodomain-like_sf"/>
</dbReference>
<protein>
    <recommendedName>
        <fullName evidence="5">HTH tetR-type domain-containing protein</fullName>
    </recommendedName>
</protein>
<dbReference type="InterPro" id="IPR001647">
    <property type="entry name" value="HTH_TetR"/>
</dbReference>
<dbReference type="RefSeq" id="WP_344257032.1">
    <property type="nucleotide sequence ID" value="NZ_BAAARE010000026.1"/>
</dbReference>
<evidence type="ECO:0000313" key="7">
    <source>
        <dbReference type="Proteomes" id="UP001500730"/>
    </source>
</evidence>
<organism evidence="6 7">
    <name type="scientific">Terrabacter carboxydivorans</name>
    <dbReference type="NCBI Taxonomy" id="619730"/>
    <lineage>
        <taxon>Bacteria</taxon>
        <taxon>Bacillati</taxon>
        <taxon>Actinomycetota</taxon>
        <taxon>Actinomycetes</taxon>
        <taxon>Micrococcales</taxon>
        <taxon>Intrasporangiaceae</taxon>
        <taxon>Terrabacter</taxon>
    </lineage>
</organism>
<dbReference type="PRINTS" id="PR00455">
    <property type="entry name" value="HTHTETR"/>
</dbReference>
<sequence>MQPPTLTRDQRRERTRRVIVDAAWQLSRERGLTGWGLRDLGAQVGMRAPSLYVYFASKSALYDEMYAQGYRELRAAYQSLLTAELPEEDRVRAGARIFFEFAVADSARLQLLFLRVIPAFVPSAPSYALASEVLAELSKALRAVGIVDPTAVDIWTAMLTGLATQQVSNDPGGSRWGEALDRTVDILLAGLAPGQQG</sequence>
<dbReference type="Gene3D" id="1.10.357.10">
    <property type="entry name" value="Tetracycline Repressor, domain 2"/>
    <property type="match status" value="1"/>
</dbReference>
<feature type="DNA-binding region" description="H-T-H motif" evidence="4">
    <location>
        <begin position="36"/>
        <end position="55"/>
    </location>
</feature>
<evidence type="ECO:0000313" key="6">
    <source>
        <dbReference type="EMBL" id="GAA2499118.1"/>
    </source>
</evidence>
<reference evidence="6 7" key="1">
    <citation type="journal article" date="2019" name="Int. J. Syst. Evol. Microbiol.">
        <title>The Global Catalogue of Microorganisms (GCM) 10K type strain sequencing project: providing services to taxonomists for standard genome sequencing and annotation.</title>
        <authorList>
            <consortium name="The Broad Institute Genomics Platform"/>
            <consortium name="The Broad Institute Genome Sequencing Center for Infectious Disease"/>
            <person name="Wu L."/>
            <person name="Ma J."/>
        </authorList>
    </citation>
    <scope>NUCLEOTIDE SEQUENCE [LARGE SCALE GENOMIC DNA]</scope>
    <source>
        <strain evidence="6 7">JCM 16259</strain>
    </source>
</reference>
<evidence type="ECO:0000259" key="5">
    <source>
        <dbReference type="PROSITE" id="PS50977"/>
    </source>
</evidence>
<keyword evidence="1" id="KW-0805">Transcription regulation</keyword>
<evidence type="ECO:0000256" key="1">
    <source>
        <dbReference type="ARBA" id="ARBA00023015"/>
    </source>
</evidence>
<keyword evidence="7" id="KW-1185">Reference proteome</keyword>
<dbReference type="SUPFAM" id="SSF46689">
    <property type="entry name" value="Homeodomain-like"/>
    <property type="match status" value="1"/>
</dbReference>
<keyword evidence="2 4" id="KW-0238">DNA-binding</keyword>
<dbReference type="PANTHER" id="PTHR30055:SF234">
    <property type="entry name" value="HTH-TYPE TRANSCRIPTIONAL REGULATOR BETI"/>
    <property type="match status" value="1"/>
</dbReference>
<evidence type="ECO:0000256" key="3">
    <source>
        <dbReference type="ARBA" id="ARBA00023163"/>
    </source>
</evidence>
<comment type="caution">
    <text evidence="6">The sequence shown here is derived from an EMBL/GenBank/DDBJ whole genome shotgun (WGS) entry which is preliminary data.</text>
</comment>
<feature type="domain" description="HTH tetR-type" evidence="5">
    <location>
        <begin position="13"/>
        <end position="73"/>
    </location>
</feature>
<dbReference type="Pfam" id="PF00440">
    <property type="entry name" value="TetR_N"/>
    <property type="match status" value="1"/>
</dbReference>
<name>A0ABN3MC24_9MICO</name>
<dbReference type="Proteomes" id="UP001500730">
    <property type="component" value="Unassembled WGS sequence"/>
</dbReference>
<gene>
    <name evidence="6" type="ORF">GCM10009858_41810</name>
</gene>
<evidence type="ECO:0000256" key="2">
    <source>
        <dbReference type="ARBA" id="ARBA00023125"/>
    </source>
</evidence>
<keyword evidence="3" id="KW-0804">Transcription</keyword>
<accession>A0ABN3MC24</accession>
<evidence type="ECO:0000256" key="4">
    <source>
        <dbReference type="PROSITE-ProRule" id="PRU00335"/>
    </source>
</evidence>
<dbReference type="PROSITE" id="PS50977">
    <property type="entry name" value="HTH_TETR_2"/>
    <property type="match status" value="1"/>
</dbReference>
<dbReference type="EMBL" id="BAAARE010000026">
    <property type="protein sequence ID" value="GAA2499118.1"/>
    <property type="molecule type" value="Genomic_DNA"/>
</dbReference>